<dbReference type="Proteomes" id="UP000231655">
    <property type="component" value="Unassembled WGS sequence"/>
</dbReference>
<dbReference type="GO" id="GO:0034220">
    <property type="term" value="P:monoatomic ion transmembrane transport"/>
    <property type="evidence" value="ECO:0007669"/>
    <property type="project" value="UniProtKB-KW"/>
</dbReference>
<dbReference type="SUPFAM" id="SSF81324">
    <property type="entry name" value="Voltage-gated potassium channels"/>
    <property type="match status" value="1"/>
</dbReference>
<gene>
    <name evidence="3" type="ORF">CVM39_11225</name>
    <name evidence="4" type="ORF">SAMN06297129_1123</name>
</gene>
<evidence type="ECO:0000313" key="4">
    <source>
        <dbReference type="EMBL" id="SNY47226.1"/>
    </source>
</evidence>
<dbReference type="Pfam" id="PF07885">
    <property type="entry name" value="Ion_trans_2"/>
    <property type="match status" value="1"/>
</dbReference>
<dbReference type="EMBL" id="PGTD01000016">
    <property type="protein sequence ID" value="PJE29012.1"/>
    <property type="molecule type" value="Genomic_DNA"/>
</dbReference>
<keyword evidence="6" id="KW-1185">Reference proteome</keyword>
<evidence type="ECO:0000313" key="6">
    <source>
        <dbReference type="Proteomes" id="UP000231702"/>
    </source>
</evidence>
<reference evidence="4 5" key="1">
    <citation type="submission" date="2017-09" db="EMBL/GenBank/DDBJ databases">
        <authorList>
            <person name="Ehlers B."/>
            <person name="Leendertz F.H."/>
        </authorList>
    </citation>
    <scope>NUCLEOTIDE SEQUENCE [LARGE SCALE GENOMIC DNA]</scope>
    <source>
        <strain evidence="4 5">CGMCC 1.12662</strain>
    </source>
</reference>
<proteinExistence type="predicted"/>
<keyword evidence="1" id="KW-0812">Transmembrane</keyword>
<dbReference type="AlphaFoldDB" id="A0A285IJG5"/>
<protein>
    <submittedName>
        <fullName evidence="4">Ion channel</fullName>
    </submittedName>
    <submittedName>
        <fullName evidence="3">Two pore domain potassium channel family protein</fullName>
    </submittedName>
</protein>
<dbReference type="Gene3D" id="1.10.287.70">
    <property type="match status" value="1"/>
</dbReference>
<reference evidence="3 6" key="2">
    <citation type="journal article" date="2018" name="Int. J. Syst. Evol. Microbiol.">
        <title>Pseudooceanicola lipolyticus sp. nov., a marine alphaproteobacterium, reclassification of Oceanicola flagellatus as Pseudooceanicola flagellatus comb. nov. and emended description of the genus Pseudooceanicola.</title>
        <authorList>
            <person name="Huang M.-M."/>
            <person name="Guo L.-L."/>
            <person name="Wu Y.-H."/>
            <person name="Lai Q.-L."/>
            <person name="Shao Z.-Z."/>
            <person name="Wang C.-S."/>
            <person name="Wu M."/>
            <person name="Xu X.-W."/>
        </authorList>
    </citation>
    <scope>NUCLEOTIDE SEQUENCE [LARGE SCALE GENOMIC DNA]</scope>
    <source>
        <strain evidence="3 6">Ar-45</strain>
    </source>
</reference>
<feature type="transmembrane region" description="Helical" evidence="1">
    <location>
        <begin position="49"/>
        <end position="72"/>
    </location>
</feature>
<dbReference type="InterPro" id="IPR013099">
    <property type="entry name" value="K_chnl_dom"/>
</dbReference>
<keyword evidence="1" id="KW-0472">Membrane</keyword>
<dbReference type="EMBL" id="OBEA01000002">
    <property type="protein sequence ID" value="SNY47226.1"/>
    <property type="molecule type" value="Genomic_DNA"/>
</dbReference>
<evidence type="ECO:0000313" key="3">
    <source>
        <dbReference type="EMBL" id="PJE29012.1"/>
    </source>
</evidence>
<keyword evidence="3" id="KW-0813">Transport</keyword>
<dbReference type="Proteomes" id="UP000231702">
    <property type="component" value="Unassembled WGS sequence"/>
</dbReference>
<keyword evidence="3" id="KW-0407">Ion channel</keyword>
<dbReference type="OrthoDB" id="2974133at2"/>
<sequence>MAQLFHQIWIGSVLVVLSVLVSAVIFLAMEAAMARFHRWLVRPPHRPKLALVLVSTVLGALGMITTSVWIWALAYLHLGVFGGIEEALYFSLESFTTLGFGDLLPPLQWRILSGMTAVNGFLNIGMISAIVLEAVRWVRRAQLAS</sequence>
<keyword evidence="3" id="KW-0406">Ion transport</keyword>
<feature type="transmembrane region" description="Helical" evidence="1">
    <location>
        <begin position="6"/>
        <end position="28"/>
    </location>
</feature>
<evidence type="ECO:0000256" key="1">
    <source>
        <dbReference type="SAM" id="Phobius"/>
    </source>
</evidence>
<dbReference type="RefSeq" id="WP_097144898.1">
    <property type="nucleotide sequence ID" value="NZ_OBEA01000002.1"/>
</dbReference>
<feature type="transmembrane region" description="Helical" evidence="1">
    <location>
        <begin position="111"/>
        <end position="132"/>
    </location>
</feature>
<name>A0A285IJG5_9RHOB</name>
<accession>A0A285IJG5</accession>
<evidence type="ECO:0000313" key="5">
    <source>
        <dbReference type="Proteomes" id="UP000231655"/>
    </source>
</evidence>
<organism evidence="4 5">
    <name type="scientific">Pseudooceanicola antarcticus</name>
    <dbReference type="NCBI Taxonomy" id="1247613"/>
    <lineage>
        <taxon>Bacteria</taxon>
        <taxon>Pseudomonadati</taxon>
        <taxon>Pseudomonadota</taxon>
        <taxon>Alphaproteobacteria</taxon>
        <taxon>Rhodobacterales</taxon>
        <taxon>Paracoccaceae</taxon>
        <taxon>Pseudooceanicola</taxon>
    </lineage>
</organism>
<evidence type="ECO:0000259" key="2">
    <source>
        <dbReference type="Pfam" id="PF07885"/>
    </source>
</evidence>
<feature type="domain" description="Potassium channel" evidence="2">
    <location>
        <begin position="64"/>
        <end position="135"/>
    </location>
</feature>
<keyword evidence="1" id="KW-1133">Transmembrane helix</keyword>